<dbReference type="Proteomes" id="UP000239757">
    <property type="component" value="Unassembled WGS sequence"/>
</dbReference>
<dbReference type="OrthoDB" id="994845at2759"/>
<evidence type="ECO:0000313" key="2">
    <source>
        <dbReference type="EMBL" id="PPS05051.1"/>
    </source>
</evidence>
<accession>A0A2P5XNY9</accession>
<organism evidence="2 3">
    <name type="scientific">Gossypium barbadense</name>
    <name type="common">Sea Island cotton</name>
    <name type="synonym">Hibiscus barbadensis</name>
    <dbReference type="NCBI Taxonomy" id="3634"/>
    <lineage>
        <taxon>Eukaryota</taxon>
        <taxon>Viridiplantae</taxon>
        <taxon>Streptophyta</taxon>
        <taxon>Embryophyta</taxon>
        <taxon>Tracheophyta</taxon>
        <taxon>Spermatophyta</taxon>
        <taxon>Magnoliopsida</taxon>
        <taxon>eudicotyledons</taxon>
        <taxon>Gunneridae</taxon>
        <taxon>Pentapetalae</taxon>
        <taxon>rosids</taxon>
        <taxon>malvids</taxon>
        <taxon>Malvales</taxon>
        <taxon>Malvaceae</taxon>
        <taxon>Malvoideae</taxon>
        <taxon>Gossypium</taxon>
    </lineage>
</organism>
<sequence length="163" mass="17910">MYKVATMPSRLQRMQKTKLEISRVGHIILGVVSGHKTGEDVNRWLPATVAVVGLVVTTISTSPSERLIHVSVGDKELEDIRLLLDQRLEAEDVICRHRYYILHPLESVGQLEDVGYEGTIDSVRDGGNVGIRPGGATVKLEATNSTSTARLERTAQGGHAWEE</sequence>
<gene>
    <name evidence="2" type="ORF">GOBAR_AA15611</name>
</gene>
<feature type="region of interest" description="Disordered" evidence="1">
    <location>
        <begin position="144"/>
        <end position="163"/>
    </location>
</feature>
<reference evidence="2 3" key="1">
    <citation type="submission" date="2015-01" db="EMBL/GenBank/DDBJ databases">
        <title>Genome of allotetraploid Gossypium barbadense reveals genomic plasticity and fiber elongation in cotton evolution.</title>
        <authorList>
            <person name="Chen X."/>
            <person name="Liu X."/>
            <person name="Zhao B."/>
            <person name="Zheng H."/>
            <person name="Hu Y."/>
            <person name="Lu G."/>
            <person name="Yang C."/>
            <person name="Chen J."/>
            <person name="Shan C."/>
            <person name="Zhang L."/>
            <person name="Zhou Y."/>
            <person name="Wang L."/>
            <person name="Guo W."/>
            <person name="Bai Y."/>
            <person name="Ruan J."/>
            <person name="Shangguan X."/>
            <person name="Mao Y."/>
            <person name="Jiang J."/>
            <person name="Zhu Y."/>
            <person name="Lei J."/>
            <person name="Kang H."/>
            <person name="Chen S."/>
            <person name="He X."/>
            <person name="Wang R."/>
            <person name="Wang Y."/>
            <person name="Chen J."/>
            <person name="Wang L."/>
            <person name="Yu S."/>
            <person name="Wang B."/>
            <person name="Wei J."/>
            <person name="Song S."/>
            <person name="Lu X."/>
            <person name="Gao Z."/>
            <person name="Gu W."/>
            <person name="Deng X."/>
            <person name="Ma D."/>
            <person name="Wang S."/>
            <person name="Liang W."/>
            <person name="Fang L."/>
            <person name="Cai C."/>
            <person name="Zhu X."/>
            <person name="Zhou B."/>
            <person name="Zhang Y."/>
            <person name="Chen Z."/>
            <person name="Xu S."/>
            <person name="Zhu R."/>
            <person name="Wang S."/>
            <person name="Zhang T."/>
            <person name="Zhao G."/>
        </authorList>
    </citation>
    <scope>NUCLEOTIDE SEQUENCE [LARGE SCALE GENOMIC DNA]</scope>
    <source>
        <strain evidence="3">cv. Xinhai21</strain>
        <tissue evidence="2">Leaf</tissue>
    </source>
</reference>
<dbReference type="AlphaFoldDB" id="A0A2P5XNY9"/>
<proteinExistence type="predicted"/>
<evidence type="ECO:0000256" key="1">
    <source>
        <dbReference type="SAM" id="MobiDB-lite"/>
    </source>
</evidence>
<protein>
    <submittedName>
        <fullName evidence="2">Uncharacterized protein</fullName>
    </submittedName>
</protein>
<dbReference type="EMBL" id="KZ664511">
    <property type="protein sequence ID" value="PPS05051.1"/>
    <property type="molecule type" value="Genomic_DNA"/>
</dbReference>
<evidence type="ECO:0000313" key="3">
    <source>
        <dbReference type="Proteomes" id="UP000239757"/>
    </source>
</evidence>
<name>A0A2P5XNY9_GOSBA</name>